<dbReference type="OrthoDB" id="9783834at2"/>
<protein>
    <recommendedName>
        <fullName evidence="4">Outer membrane lipoprotein BamD-like domain-containing protein</fullName>
    </recommendedName>
</protein>
<dbReference type="STRING" id="861299.J421_0306"/>
<proteinExistence type="predicted"/>
<dbReference type="Pfam" id="PF13525">
    <property type="entry name" value="YfiO"/>
    <property type="match status" value="1"/>
</dbReference>
<dbReference type="InterPro" id="IPR004155">
    <property type="entry name" value="PBS_lyase_HEAT"/>
</dbReference>
<feature type="signal peptide" evidence="3">
    <location>
        <begin position="1"/>
        <end position="22"/>
    </location>
</feature>
<feature type="chain" id="PRO_5004794888" description="Outer membrane lipoprotein BamD-like domain-containing protein" evidence="3">
    <location>
        <begin position="23"/>
        <end position="534"/>
    </location>
</feature>
<accession>W0REN6</accession>
<reference evidence="5 6" key="1">
    <citation type="journal article" date="2014" name="Genome Announc.">
        <title>Genome Sequence and Methylome of Soil Bacterium Gemmatirosa kalamazoonensis KBS708T, a Member of the Rarely Cultivated Gemmatimonadetes Phylum.</title>
        <authorList>
            <person name="Debruyn J.M."/>
            <person name="Radosevich M."/>
            <person name="Wommack K.E."/>
            <person name="Polson S.W."/>
            <person name="Hauser L.J."/>
            <person name="Fawaz M.N."/>
            <person name="Korlach J."/>
            <person name="Tsai Y.C."/>
        </authorList>
    </citation>
    <scope>NUCLEOTIDE SEQUENCE [LARGE SCALE GENOMIC DNA]</scope>
    <source>
        <strain evidence="5 6">KBS708</strain>
    </source>
</reference>
<feature type="region of interest" description="Disordered" evidence="2">
    <location>
        <begin position="218"/>
        <end position="247"/>
    </location>
</feature>
<dbReference type="RefSeq" id="WP_025409399.1">
    <property type="nucleotide sequence ID" value="NZ_CP007128.1"/>
</dbReference>
<dbReference type="Proteomes" id="UP000019151">
    <property type="component" value="Chromosome"/>
</dbReference>
<dbReference type="SMART" id="SM00567">
    <property type="entry name" value="EZ_HEAT"/>
    <property type="match status" value="4"/>
</dbReference>
<keyword evidence="1 3" id="KW-0732">Signal</keyword>
<dbReference type="Gene3D" id="1.25.40.10">
    <property type="entry name" value="Tetratricopeptide repeat domain"/>
    <property type="match status" value="1"/>
</dbReference>
<dbReference type="AlphaFoldDB" id="W0REN6"/>
<evidence type="ECO:0000256" key="1">
    <source>
        <dbReference type="ARBA" id="ARBA00022729"/>
    </source>
</evidence>
<dbReference type="HOGENOM" id="CLU_509723_0_0_0"/>
<name>W0REN6_9BACT</name>
<evidence type="ECO:0000313" key="6">
    <source>
        <dbReference type="Proteomes" id="UP000019151"/>
    </source>
</evidence>
<dbReference type="EMBL" id="CP007128">
    <property type="protein sequence ID" value="AHG87843.1"/>
    <property type="molecule type" value="Genomic_DNA"/>
</dbReference>
<evidence type="ECO:0000259" key="4">
    <source>
        <dbReference type="Pfam" id="PF13525"/>
    </source>
</evidence>
<dbReference type="Pfam" id="PF13646">
    <property type="entry name" value="HEAT_2"/>
    <property type="match status" value="1"/>
</dbReference>
<dbReference type="Gene3D" id="1.25.10.10">
    <property type="entry name" value="Leucine-rich Repeat Variant"/>
    <property type="match status" value="1"/>
</dbReference>
<dbReference type="InParanoid" id="W0REN6"/>
<feature type="domain" description="Outer membrane lipoprotein BamD-like" evidence="4">
    <location>
        <begin position="42"/>
        <end position="106"/>
    </location>
</feature>
<dbReference type="InterPro" id="IPR039565">
    <property type="entry name" value="BamD-like"/>
</dbReference>
<dbReference type="PANTHER" id="PTHR12697">
    <property type="entry name" value="PBS LYASE HEAT-LIKE PROTEIN"/>
    <property type="match status" value="1"/>
</dbReference>
<dbReference type="GO" id="GO:0016491">
    <property type="term" value="F:oxidoreductase activity"/>
    <property type="evidence" value="ECO:0007669"/>
    <property type="project" value="TreeGrafter"/>
</dbReference>
<dbReference type="InterPro" id="IPR011990">
    <property type="entry name" value="TPR-like_helical_dom_sf"/>
</dbReference>
<dbReference type="InterPro" id="IPR016024">
    <property type="entry name" value="ARM-type_fold"/>
</dbReference>
<organism evidence="5 6">
    <name type="scientific">Gemmatirosa kalamazoonensis</name>
    <dbReference type="NCBI Taxonomy" id="861299"/>
    <lineage>
        <taxon>Bacteria</taxon>
        <taxon>Pseudomonadati</taxon>
        <taxon>Gemmatimonadota</taxon>
        <taxon>Gemmatimonadia</taxon>
        <taxon>Gemmatimonadales</taxon>
        <taxon>Gemmatimonadaceae</taxon>
        <taxon>Gemmatirosa</taxon>
    </lineage>
</organism>
<dbReference type="eggNOG" id="COG1413">
    <property type="taxonomic scope" value="Bacteria"/>
</dbReference>
<evidence type="ECO:0000313" key="5">
    <source>
        <dbReference type="EMBL" id="AHG87843.1"/>
    </source>
</evidence>
<evidence type="ECO:0000256" key="2">
    <source>
        <dbReference type="SAM" id="MobiDB-lite"/>
    </source>
</evidence>
<feature type="compositionally biased region" description="Basic and acidic residues" evidence="2">
    <location>
        <begin position="218"/>
        <end position="231"/>
    </location>
</feature>
<sequence length="534" mass="57719">MMLLTHLVAAGALALAGAPAPAAASAPNASAPRAIVAPHAKQDSADALYRAGRDAIARGDYKRAAELLQRIDERFPGSSQASDALYWRAFALYRVGGTNELRSARAALARLKDKGSDAYRSQSASLDTRICGELARRGDAQCAETVEKRADSLGIVAAVGDVVRAATAVAADAARAATAATADALRDPSVQAALAEARSTAAAATRAGIDEGVRATSDALRDADRAMRETSRTMGRSSSRRSSDCADDDDDVKVIALNALMQMDADRALPLLKKVMANREKCSEVLRKKAVFLIARKNTPEAADMLVDAARNDPDTDVRKEAVFWLSRVSGDKAAEFLRDVALNSGDVEVRKQAVFSLSQSNTPAGRETLRQIATTSNVDAEIRGEAIFWLGQRGTAEDMDFLRTLYPKLTDRDLKDKVLFAASRRRGSGGWLLDVANDPKETIELRKQALFWAGQGGAPVEQLVGLYDKTTDPEMKKQLVFVYQQRGTGPAFDKLLDIARTEKNADVRKDAIFWLSRSKDPRVAKLIEDIINK</sequence>
<dbReference type="PANTHER" id="PTHR12697:SF5">
    <property type="entry name" value="DEOXYHYPUSINE HYDROXYLASE"/>
    <property type="match status" value="1"/>
</dbReference>
<evidence type="ECO:0000256" key="3">
    <source>
        <dbReference type="SAM" id="SignalP"/>
    </source>
</evidence>
<gene>
    <name evidence="5" type="ORF">J421_0306</name>
</gene>
<dbReference type="KEGG" id="gba:J421_0306"/>
<keyword evidence="6" id="KW-1185">Reference proteome</keyword>
<dbReference type="InterPro" id="IPR011989">
    <property type="entry name" value="ARM-like"/>
</dbReference>
<dbReference type="SUPFAM" id="SSF48371">
    <property type="entry name" value="ARM repeat"/>
    <property type="match status" value="1"/>
</dbReference>
<dbReference type="SUPFAM" id="SSF48452">
    <property type="entry name" value="TPR-like"/>
    <property type="match status" value="1"/>
</dbReference>